<evidence type="ECO:0000313" key="5">
    <source>
        <dbReference type="EMBL" id="EMR71998.1"/>
    </source>
</evidence>
<protein>
    <submittedName>
        <fullName evidence="5">Putative rnase p subunit p30 protein</fullName>
    </submittedName>
</protein>
<feature type="compositionally biased region" description="Basic and acidic residues" evidence="4">
    <location>
        <begin position="302"/>
        <end position="313"/>
    </location>
</feature>
<feature type="compositionally biased region" description="Low complexity" evidence="4">
    <location>
        <begin position="290"/>
        <end position="301"/>
    </location>
</feature>
<dbReference type="Pfam" id="PF01876">
    <property type="entry name" value="RNase_P_p30"/>
    <property type="match status" value="1"/>
</dbReference>
<accession>M7T534</accession>
<gene>
    <name evidence="5" type="ORF">UCREL1_973</name>
</gene>
<reference evidence="6" key="1">
    <citation type="journal article" date="2013" name="Genome Announc.">
        <title>Draft genome sequence of the grapevine dieback fungus Eutypa lata UCR-EL1.</title>
        <authorList>
            <person name="Blanco-Ulate B."/>
            <person name="Rolshausen P.E."/>
            <person name="Cantu D."/>
        </authorList>
    </citation>
    <scope>NUCLEOTIDE SEQUENCE [LARGE SCALE GENOMIC DNA]</scope>
    <source>
        <strain evidence="6">UCR-EL1</strain>
    </source>
</reference>
<evidence type="ECO:0000256" key="1">
    <source>
        <dbReference type="ARBA" id="ARBA00004123"/>
    </source>
</evidence>
<sequence>MLYDLNIAWSPSTSAAELERTLKFSKTLGYDVVALNHTINPPVPPQVVNPLPKFPPPSPPPPLNNANNTNTTTTTAAATSLPTTLHRATLILSDPNVAHRLPQLANAYDIIAVRPTSEREFQAACLNIAEASLVSLDLTQRFPFHFRPKPCMAAVNRGLRFEVCYAPCLSSASADARARATFMGNVVELVRATRGRGIVISSGARGVLGLRAPADVVNLFAVWGLGTERGMEGLGVLPRGVVVNEGIKRRGFRGVVDVVGVAERDDDDDTGGDKRDRGERAKEKQKQKQKAGNNNNNNKNKNNGENKRKKEQETSGGGGGGDGNPEGDDKPMSKRQAKRLKAALKKPPAAAEEEEKNA</sequence>
<dbReference type="SUPFAM" id="SSF89550">
    <property type="entry name" value="PHP domain-like"/>
    <property type="match status" value="1"/>
</dbReference>
<dbReference type="Gene3D" id="3.20.20.140">
    <property type="entry name" value="Metal-dependent hydrolases"/>
    <property type="match status" value="1"/>
</dbReference>
<feature type="compositionally biased region" description="Pro residues" evidence="4">
    <location>
        <begin position="50"/>
        <end position="63"/>
    </location>
</feature>
<name>M7T534_EUTLA</name>
<dbReference type="InterPro" id="IPR016195">
    <property type="entry name" value="Pol/histidinol_Pase-like"/>
</dbReference>
<dbReference type="EMBL" id="KB705547">
    <property type="protein sequence ID" value="EMR71998.1"/>
    <property type="molecule type" value="Genomic_DNA"/>
</dbReference>
<dbReference type="eggNOG" id="KOG2363">
    <property type="taxonomic scope" value="Eukaryota"/>
</dbReference>
<feature type="region of interest" description="Disordered" evidence="4">
    <location>
        <begin position="263"/>
        <end position="358"/>
    </location>
</feature>
<evidence type="ECO:0000256" key="3">
    <source>
        <dbReference type="ARBA" id="ARBA00022694"/>
    </source>
</evidence>
<keyword evidence="3" id="KW-0819">tRNA processing</keyword>
<feature type="compositionally biased region" description="Basic and acidic residues" evidence="4">
    <location>
        <begin position="271"/>
        <end position="286"/>
    </location>
</feature>
<dbReference type="GO" id="GO:0003723">
    <property type="term" value="F:RNA binding"/>
    <property type="evidence" value="ECO:0007669"/>
    <property type="project" value="TreeGrafter"/>
</dbReference>
<dbReference type="GO" id="GO:0008033">
    <property type="term" value="P:tRNA processing"/>
    <property type="evidence" value="ECO:0007669"/>
    <property type="project" value="UniProtKB-KW"/>
</dbReference>
<dbReference type="InterPro" id="IPR002738">
    <property type="entry name" value="RNase_P_p30"/>
</dbReference>
<proteinExistence type="inferred from homology"/>
<organism evidence="5 6">
    <name type="scientific">Eutypa lata (strain UCR-EL1)</name>
    <name type="common">Grapevine dieback disease fungus</name>
    <name type="synonym">Eutypa armeniacae</name>
    <dbReference type="NCBI Taxonomy" id="1287681"/>
    <lineage>
        <taxon>Eukaryota</taxon>
        <taxon>Fungi</taxon>
        <taxon>Dikarya</taxon>
        <taxon>Ascomycota</taxon>
        <taxon>Pezizomycotina</taxon>
        <taxon>Sordariomycetes</taxon>
        <taxon>Xylariomycetidae</taxon>
        <taxon>Xylariales</taxon>
        <taxon>Diatrypaceae</taxon>
        <taxon>Eutypa</taxon>
    </lineage>
</organism>
<comment type="subcellular location">
    <subcellularLocation>
        <location evidence="1">Nucleus</location>
    </subcellularLocation>
</comment>
<dbReference type="Proteomes" id="UP000012174">
    <property type="component" value="Unassembled WGS sequence"/>
</dbReference>
<evidence type="ECO:0000256" key="2">
    <source>
        <dbReference type="ARBA" id="ARBA00007331"/>
    </source>
</evidence>
<dbReference type="STRING" id="1287681.M7T534"/>
<dbReference type="PANTHER" id="PTHR13031">
    <property type="entry name" value="RIBONUCLEASE P SUBUNIT P30"/>
    <property type="match status" value="1"/>
</dbReference>
<evidence type="ECO:0000256" key="4">
    <source>
        <dbReference type="SAM" id="MobiDB-lite"/>
    </source>
</evidence>
<evidence type="ECO:0000313" key="6">
    <source>
        <dbReference type="Proteomes" id="UP000012174"/>
    </source>
</evidence>
<keyword evidence="6" id="KW-1185">Reference proteome</keyword>
<feature type="compositionally biased region" description="Basic residues" evidence="4">
    <location>
        <begin position="333"/>
        <end position="344"/>
    </location>
</feature>
<dbReference type="HOGENOM" id="CLU_048451_1_1_1"/>
<dbReference type="PANTHER" id="PTHR13031:SF0">
    <property type="entry name" value="RIBONUCLEASE P PROTEIN SUBUNIT P30"/>
    <property type="match status" value="1"/>
</dbReference>
<dbReference type="OrthoDB" id="17948at2759"/>
<dbReference type="AlphaFoldDB" id="M7T534"/>
<feature type="compositionally biased region" description="Gly residues" evidence="4">
    <location>
        <begin position="315"/>
        <end position="324"/>
    </location>
</feature>
<dbReference type="GO" id="GO:0005655">
    <property type="term" value="C:nucleolar ribonuclease P complex"/>
    <property type="evidence" value="ECO:0007669"/>
    <property type="project" value="TreeGrafter"/>
</dbReference>
<dbReference type="KEGG" id="ela:UCREL1_973"/>
<dbReference type="OMA" id="CYGPGIT"/>
<feature type="region of interest" description="Disordered" evidence="4">
    <location>
        <begin position="50"/>
        <end position="70"/>
    </location>
</feature>
<comment type="similarity">
    <text evidence="2">Belongs to the eukaryotic/archaeal RNase P protein component 3 family.</text>
</comment>